<feature type="region of interest" description="Disordered" evidence="1">
    <location>
        <begin position="69"/>
        <end position="100"/>
    </location>
</feature>
<feature type="region of interest" description="Disordered" evidence="1">
    <location>
        <begin position="1"/>
        <end position="48"/>
    </location>
</feature>
<evidence type="ECO:0000313" key="2">
    <source>
        <dbReference type="EMBL" id="CEK85967.1"/>
    </source>
</evidence>
<protein>
    <submittedName>
        <fullName evidence="2">Uncharacterized protein</fullName>
    </submittedName>
</protein>
<gene>
    <name evidence="2" type="primary">ORF151133</name>
</gene>
<feature type="compositionally biased region" description="Acidic residues" evidence="1">
    <location>
        <begin position="22"/>
        <end position="33"/>
    </location>
</feature>
<feature type="compositionally biased region" description="Low complexity" evidence="1">
    <location>
        <begin position="70"/>
        <end position="83"/>
    </location>
</feature>
<feature type="compositionally biased region" description="Polar residues" evidence="1">
    <location>
        <begin position="1"/>
        <end position="10"/>
    </location>
</feature>
<name>A0A0B7AZF0_9EUPU</name>
<evidence type="ECO:0000256" key="1">
    <source>
        <dbReference type="SAM" id="MobiDB-lite"/>
    </source>
</evidence>
<reference evidence="2" key="1">
    <citation type="submission" date="2014-12" db="EMBL/GenBank/DDBJ databases">
        <title>Insight into the proteome of Arion vulgaris.</title>
        <authorList>
            <person name="Aradska J."/>
            <person name="Bulat T."/>
            <person name="Smidak R."/>
            <person name="Sarate P."/>
            <person name="Gangsoo J."/>
            <person name="Sialana F."/>
            <person name="Bilban M."/>
            <person name="Lubec G."/>
        </authorList>
    </citation>
    <scope>NUCLEOTIDE SEQUENCE</scope>
    <source>
        <tissue evidence="2">Skin</tissue>
    </source>
</reference>
<sequence length="100" mass="10828">MQRGSVNGTKSADELYTCFPEPDPDYIDDDDEDNHAAADSDFPPPPIFTAEELSATVSEAYSMHVSNGISMTSDDMSASSHAAHLIKPKPLPNPCLESRE</sequence>
<organism evidence="2">
    <name type="scientific">Arion vulgaris</name>
    <dbReference type="NCBI Taxonomy" id="1028688"/>
    <lineage>
        <taxon>Eukaryota</taxon>
        <taxon>Metazoa</taxon>
        <taxon>Spiralia</taxon>
        <taxon>Lophotrochozoa</taxon>
        <taxon>Mollusca</taxon>
        <taxon>Gastropoda</taxon>
        <taxon>Heterobranchia</taxon>
        <taxon>Euthyneura</taxon>
        <taxon>Panpulmonata</taxon>
        <taxon>Eupulmonata</taxon>
        <taxon>Stylommatophora</taxon>
        <taxon>Helicina</taxon>
        <taxon>Arionoidea</taxon>
        <taxon>Arionidae</taxon>
        <taxon>Arion</taxon>
    </lineage>
</organism>
<dbReference type="EMBL" id="HACG01039102">
    <property type="protein sequence ID" value="CEK85967.1"/>
    <property type="molecule type" value="Transcribed_RNA"/>
</dbReference>
<dbReference type="AlphaFoldDB" id="A0A0B7AZF0"/>
<proteinExistence type="predicted"/>
<feature type="non-terminal residue" evidence="2">
    <location>
        <position position="100"/>
    </location>
</feature>
<accession>A0A0B7AZF0</accession>